<evidence type="ECO:0000313" key="5">
    <source>
        <dbReference type="EnsemblFungi" id="EJT81139"/>
    </source>
</evidence>
<dbReference type="Proteomes" id="UP000006039">
    <property type="component" value="Unassembled WGS sequence"/>
</dbReference>
<reference evidence="5" key="4">
    <citation type="journal article" date="2015" name="G3 (Bethesda)">
        <title>Genome sequences of three phytopathogenic species of the Magnaporthaceae family of fungi.</title>
        <authorList>
            <person name="Okagaki L.H."/>
            <person name="Nunes C.C."/>
            <person name="Sailsbery J."/>
            <person name="Clay B."/>
            <person name="Brown D."/>
            <person name="John T."/>
            <person name="Oh Y."/>
            <person name="Young N."/>
            <person name="Fitzgerald M."/>
            <person name="Haas B.J."/>
            <person name="Zeng Q."/>
            <person name="Young S."/>
            <person name="Adiconis X."/>
            <person name="Fan L."/>
            <person name="Levin J.Z."/>
            <person name="Mitchell T.K."/>
            <person name="Okubara P.A."/>
            <person name="Farman M.L."/>
            <person name="Kohn L.M."/>
            <person name="Birren B."/>
            <person name="Ma L.-J."/>
            <person name="Dean R.A."/>
        </authorList>
    </citation>
    <scope>NUCLEOTIDE SEQUENCE</scope>
    <source>
        <strain evidence="5">R3-111a-1</strain>
    </source>
</reference>
<dbReference type="EnsemblFungi" id="EJT81139">
    <property type="protein sequence ID" value="EJT81139"/>
    <property type="gene ID" value="GGTG_01123"/>
</dbReference>
<feature type="compositionally biased region" description="Low complexity" evidence="1">
    <location>
        <begin position="218"/>
        <end position="244"/>
    </location>
</feature>
<feature type="signal peptide" evidence="2">
    <location>
        <begin position="1"/>
        <end position="17"/>
    </location>
</feature>
<keyword evidence="6" id="KW-1185">Reference proteome</keyword>
<gene>
    <name evidence="5" type="primary">20341581</name>
    <name evidence="4" type="ORF">GGTG_01123</name>
</gene>
<dbReference type="GeneID" id="20341581"/>
<dbReference type="InterPro" id="IPR000772">
    <property type="entry name" value="Ricin_B_lectin"/>
</dbReference>
<evidence type="ECO:0000313" key="6">
    <source>
        <dbReference type="Proteomes" id="UP000006039"/>
    </source>
</evidence>
<reference evidence="4" key="3">
    <citation type="submission" date="2010-09" db="EMBL/GenBank/DDBJ databases">
        <title>Annotation of Gaeumannomyces graminis var. tritici R3-111a-1.</title>
        <authorList>
            <consortium name="The Broad Institute Genome Sequencing Platform"/>
            <person name="Ma L.-J."/>
            <person name="Dead R."/>
            <person name="Young S.K."/>
            <person name="Zeng Q."/>
            <person name="Gargeya S."/>
            <person name="Fitzgerald M."/>
            <person name="Haas B."/>
            <person name="Abouelleil A."/>
            <person name="Alvarado L."/>
            <person name="Arachchi H.M."/>
            <person name="Berlin A."/>
            <person name="Brown A."/>
            <person name="Chapman S.B."/>
            <person name="Chen Z."/>
            <person name="Dunbar C."/>
            <person name="Freedman E."/>
            <person name="Gearin G."/>
            <person name="Gellesch M."/>
            <person name="Goldberg J."/>
            <person name="Griggs A."/>
            <person name="Gujja S."/>
            <person name="Heiman D."/>
            <person name="Howarth C."/>
            <person name="Larson L."/>
            <person name="Lui A."/>
            <person name="MacDonald P.J.P."/>
            <person name="Mehta T."/>
            <person name="Montmayeur A."/>
            <person name="Murphy C."/>
            <person name="Neiman D."/>
            <person name="Pearson M."/>
            <person name="Priest M."/>
            <person name="Roberts A."/>
            <person name="Saif S."/>
            <person name="Shea T."/>
            <person name="Shenoy N."/>
            <person name="Sisk P."/>
            <person name="Stolte C."/>
            <person name="Sykes S."/>
            <person name="Yandava C."/>
            <person name="Wortman J."/>
            <person name="Nusbaum C."/>
            <person name="Birren B."/>
        </authorList>
    </citation>
    <scope>NUCLEOTIDE SEQUENCE</scope>
    <source>
        <strain evidence="4">R3-111a-1</strain>
    </source>
</reference>
<organism evidence="4">
    <name type="scientific">Gaeumannomyces tritici (strain R3-111a-1)</name>
    <name type="common">Wheat and barley take-all root rot fungus</name>
    <name type="synonym">Gaeumannomyces graminis var. tritici</name>
    <dbReference type="NCBI Taxonomy" id="644352"/>
    <lineage>
        <taxon>Eukaryota</taxon>
        <taxon>Fungi</taxon>
        <taxon>Dikarya</taxon>
        <taxon>Ascomycota</taxon>
        <taxon>Pezizomycotina</taxon>
        <taxon>Sordariomycetes</taxon>
        <taxon>Sordariomycetidae</taxon>
        <taxon>Magnaporthales</taxon>
        <taxon>Magnaporthaceae</taxon>
        <taxon>Gaeumannomyces</taxon>
    </lineage>
</organism>
<reference evidence="6" key="1">
    <citation type="submission" date="2010-07" db="EMBL/GenBank/DDBJ databases">
        <title>The genome sequence of Gaeumannomyces graminis var. tritici strain R3-111a-1.</title>
        <authorList>
            <consortium name="The Broad Institute Genome Sequencing Platform"/>
            <person name="Ma L.-J."/>
            <person name="Dead R."/>
            <person name="Young S."/>
            <person name="Zeng Q."/>
            <person name="Koehrsen M."/>
            <person name="Alvarado L."/>
            <person name="Berlin A."/>
            <person name="Chapman S.B."/>
            <person name="Chen Z."/>
            <person name="Freedman E."/>
            <person name="Gellesch M."/>
            <person name="Goldberg J."/>
            <person name="Griggs A."/>
            <person name="Gujja S."/>
            <person name="Heilman E.R."/>
            <person name="Heiman D."/>
            <person name="Hepburn T."/>
            <person name="Howarth C."/>
            <person name="Jen D."/>
            <person name="Larson L."/>
            <person name="Mehta T."/>
            <person name="Neiman D."/>
            <person name="Pearson M."/>
            <person name="Roberts A."/>
            <person name="Saif S."/>
            <person name="Shea T."/>
            <person name="Shenoy N."/>
            <person name="Sisk P."/>
            <person name="Stolte C."/>
            <person name="Sykes S."/>
            <person name="Walk T."/>
            <person name="White J."/>
            <person name="Yandava C."/>
            <person name="Haas B."/>
            <person name="Nusbaum C."/>
            <person name="Birren B."/>
        </authorList>
    </citation>
    <scope>NUCLEOTIDE SEQUENCE [LARGE SCALE GENOMIC DNA]</scope>
    <source>
        <strain evidence="6">R3-111a-1</strain>
    </source>
</reference>
<dbReference type="VEuPathDB" id="FungiDB:GGTG_01123"/>
<proteinExistence type="predicted"/>
<evidence type="ECO:0000259" key="3">
    <source>
        <dbReference type="SMART" id="SM00458"/>
    </source>
</evidence>
<evidence type="ECO:0000256" key="1">
    <source>
        <dbReference type="SAM" id="MobiDB-lite"/>
    </source>
</evidence>
<dbReference type="OrthoDB" id="5383818at2759"/>
<keyword evidence="2" id="KW-0732">Signal</keyword>
<dbReference type="PROSITE" id="PS50231">
    <property type="entry name" value="RICIN_B_LECTIN"/>
    <property type="match status" value="2"/>
</dbReference>
<protein>
    <recommendedName>
        <fullName evidence="3">Ricin B lectin domain-containing protein</fullName>
    </recommendedName>
</protein>
<evidence type="ECO:0000256" key="2">
    <source>
        <dbReference type="SAM" id="SignalP"/>
    </source>
</evidence>
<dbReference type="SUPFAM" id="SSF50370">
    <property type="entry name" value="Ricin B-like lectins"/>
    <property type="match status" value="2"/>
</dbReference>
<dbReference type="eggNOG" id="ENOG502RQZ9">
    <property type="taxonomic scope" value="Eukaryota"/>
</dbReference>
<name>J3NIP0_GAET3</name>
<dbReference type="EMBL" id="GL385395">
    <property type="protein sequence ID" value="EJT81139.1"/>
    <property type="molecule type" value="Genomic_DNA"/>
</dbReference>
<feature type="region of interest" description="Disordered" evidence="1">
    <location>
        <begin position="198"/>
        <end position="310"/>
    </location>
</feature>
<evidence type="ECO:0000313" key="4">
    <source>
        <dbReference type="EMBL" id="EJT81139.1"/>
    </source>
</evidence>
<dbReference type="AlphaFoldDB" id="J3NIP0"/>
<dbReference type="STRING" id="644352.J3NIP0"/>
<dbReference type="SMART" id="SM00458">
    <property type="entry name" value="RICIN"/>
    <property type="match status" value="2"/>
</dbReference>
<dbReference type="Gene3D" id="2.80.10.50">
    <property type="match status" value="2"/>
</dbReference>
<feature type="domain" description="Ricin B lectin" evidence="3">
    <location>
        <begin position="44"/>
        <end position="189"/>
    </location>
</feature>
<reference evidence="4" key="2">
    <citation type="submission" date="2010-07" db="EMBL/GenBank/DDBJ databases">
        <authorList>
            <consortium name="The Broad Institute Genome Sequencing Platform"/>
            <consortium name="Broad Institute Genome Sequencing Center for Infectious Disease"/>
            <person name="Ma L.-J."/>
            <person name="Dead R."/>
            <person name="Young S."/>
            <person name="Zeng Q."/>
            <person name="Koehrsen M."/>
            <person name="Alvarado L."/>
            <person name="Berlin A."/>
            <person name="Chapman S.B."/>
            <person name="Chen Z."/>
            <person name="Freedman E."/>
            <person name="Gellesch M."/>
            <person name="Goldberg J."/>
            <person name="Griggs A."/>
            <person name="Gujja S."/>
            <person name="Heilman E.R."/>
            <person name="Heiman D."/>
            <person name="Hepburn T."/>
            <person name="Howarth C."/>
            <person name="Jen D."/>
            <person name="Larson L."/>
            <person name="Mehta T."/>
            <person name="Neiman D."/>
            <person name="Pearson M."/>
            <person name="Roberts A."/>
            <person name="Saif S."/>
            <person name="Shea T."/>
            <person name="Shenoy N."/>
            <person name="Sisk P."/>
            <person name="Stolte C."/>
            <person name="Sykes S."/>
            <person name="Walk T."/>
            <person name="White J."/>
            <person name="Yandava C."/>
            <person name="Haas B."/>
            <person name="Nusbaum C."/>
            <person name="Birren B."/>
        </authorList>
    </citation>
    <scope>NUCLEOTIDE SEQUENCE</scope>
    <source>
        <strain evidence="4">R3-111a-1</strain>
    </source>
</reference>
<dbReference type="RefSeq" id="XP_009217148.1">
    <property type="nucleotide sequence ID" value="XM_009218884.1"/>
</dbReference>
<feature type="domain" description="Ricin B lectin" evidence="3">
    <location>
        <begin position="309"/>
        <end position="462"/>
    </location>
</feature>
<reference evidence="5" key="5">
    <citation type="submission" date="2018-04" db="UniProtKB">
        <authorList>
            <consortium name="EnsemblFungi"/>
        </authorList>
    </citation>
    <scope>IDENTIFICATION</scope>
    <source>
        <strain evidence="5">R3-111a-1</strain>
    </source>
</reference>
<feature type="chain" id="PRO_5015094130" description="Ricin B lectin domain-containing protein" evidence="2">
    <location>
        <begin position="18"/>
        <end position="463"/>
    </location>
</feature>
<sequence>MFFKLSTVIAYAALAAASPIVPSLNEEATKEAQQRDNGATRFRSDVQIKTSNGNCLTIDKLSGDFRANLTPIQVAPCGSKDGQGFDIITAGKHIDQPNSMLVVSTLTQACFNFDPRRAAGNQALLFSCGGRADGGGQATSSQQFAFSGNAASLTFEPNNAKGTCFTVKGNALDVANCNAGDAGQKFTIEGAGGGGGGGGGNNNNNNNNNGGNGGGNGQQQPPAATSSSSAGNGRGATRAPAATTSVGRAGSSPAPTSPAGNGGGNNGNNGNNKAIPNPTTPVPVSRAGGTLQPSAAAEAQQRDPTAQRSFTNVQIRTADGRCLSVDPTAGDFRQNLIPVAVSNTGGCNGTPNERFDVVTSGRHNDGRQGGSLLVSSLMAGCVSVDPRRAAGDTVTMFSCGGRADGGGETNAGQLFKIDAASAASFTLAPLGENGSVCVVVGSSGRLVTGPCAGNAGQRFEIVQ</sequence>
<dbReference type="InterPro" id="IPR035992">
    <property type="entry name" value="Ricin_B-like_lectins"/>
</dbReference>
<dbReference type="HOGENOM" id="CLU_023261_0_0_1"/>
<accession>J3NIP0</accession>